<feature type="domain" description="Protein kinase" evidence="8">
    <location>
        <begin position="14"/>
        <end position="268"/>
    </location>
</feature>
<dbReference type="PANTHER" id="PTHR24346">
    <property type="entry name" value="MAP/MICROTUBULE AFFINITY-REGULATING KINASE"/>
    <property type="match status" value="1"/>
</dbReference>
<keyword evidence="10" id="KW-1185">Reference proteome</keyword>
<dbReference type="PROSITE" id="PS50011">
    <property type="entry name" value="PROTEIN_KINASE_DOM"/>
    <property type="match status" value="1"/>
</dbReference>
<evidence type="ECO:0000256" key="5">
    <source>
        <dbReference type="ARBA" id="ARBA00022777"/>
    </source>
</evidence>
<dbReference type="Pfam" id="PF00069">
    <property type="entry name" value="Pkinase"/>
    <property type="match status" value="1"/>
</dbReference>
<keyword evidence="2" id="KW-0723">Serine/threonine-protein kinase</keyword>
<comment type="caution">
    <text evidence="9">The sequence shown here is derived from an EMBL/GenBank/DDBJ whole genome shotgun (WGS) entry which is preliminary data.</text>
</comment>
<reference evidence="9 10" key="1">
    <citation type="journal article" date="2018" name="G3 (Bethesda)">
        <title>Phylogenetic and Phylogenomic Definition of Rhizopus Species.</title>
        <authorList>
            <person name="Gryganskyi A.P."/>
            <person name="Golan J."/>
            <person name="Dolatabadi S."/>
            <person name="Mondo S."/>
            <person name="Robb S."/>
            <person name="Idnurm A."/>
            <person name="Muszewska A."/>
            <person name="Steczkiewicz K."/>
            <person name="Masonjones S."/>
            <person name="Liao H.L."/>
            <person name="Gajdeczka M.T."/>
            <person name="Anike F."/>
            <person name="Vuek A."/>
            <person name="Anishchenko I.M."/>
            <person name="Voigt K."/>
            <person name="de Hoog G.S."/>
            <person name="Smith M.E."/>
            <person name="Heitman J."/>
            <person name="Vilgalys R."/>
            <person name="Stajich J.E."/>
        </authorList>
    </citation>
    <scope>NUCLEOTIDE SEQUENCE [LARGE SCALE GENOMIC DNA]</scope>
    <source>
        <strain evidence="9 10">LSU 92-RS-03</strain>
    </source>
</reference>
<gene>
    <name evidence="9" type="primary">SNF1_2</name>
    <name evidence="9" type="ORF">CU098_007429</name>
</gene>
<dbReference type="CDD" id="cd14003">
    <property type="entry name" value="STKc_AMPK-like"/>
    <property type="match status" value="1"/>
</dbReference>
<organism evidence="9 10">
    <name type="scientific">Rhizopus stolonifer</name>
    <name type="common">Rhizopus nigricans</name>
    <dbReference type="NCBI Taxonomy" id="4846"/>
    <lineage>
        <taxon>Eukaryota</taxon>
        <taxon>Fungi</taxon>
        <taxon>Fungi incertae sedis</taxon>
        <taxon>Mucoromycota</taxon>
        <taxon>Mucoromycotina</taxon>
        <taxon>Mucoromycetes</taxon>
        <taxon>Mucorales</taxon>
        <taxon>Mucorineae</taxon>
        <taxon>Rhizopodaceae</taxon>
        <taxon>Rhizopus</taxon>
    </lineage>
</organism>
<dbReference type="PROSITE" id="PS00107">
    <property type="entry name" value="PROTEIN_KINASE_ATP"/>
    <property type="match status" value="1"/>
</dbReference>
<dbReference type="GO" id="GO:0035556">
    <property type="term" value="P:intracellular signal transduction"/>
    <property type="evidence" value="ECO:0007669"/>
    <property type="project" value="TreeGrafter"/>
</dbReference>
<dbReference type="Gene3D" id="1.10.510.10">
    <property type="entry name" value="Transferase(Phosphotransferase) domain 1"/>
    <property type="match status" value="1"/>
</dbReference>
<dbReference type="Proteomes" id="UP000253551">
    <property type="component" value="Unassembled WGS sequence"/>
</dbReference>
<dbReference type="GO" id="GO:0004674">
    <property type="term" value="F:protein serine/threonine kinase activity"/>
    <property type="evidence" value="ECO:0007669"/>
    <property type="project" value="UniProtKB-KW"/>
</dbReference>
<dbReference type="EMBL" id="PJQM01004669">
    <property type="protein sequence ID" value="RCH83683.1"/>
    <property type="molecule type" value="Genomic_DNA"/>
</dbReference>
<dbReference type="InterPro" id="IPR017441">
    <property type="entry name" value="Protein_kinase_ATP_BS"/>
</dbReference>
<evidence type="ECO:0000256" key="6">
    <source>
        <dbReference type="ARBA" id="ARBA00022840"/>
    </source>
</evidence>
<accession>A0A367J162</accession>
<feature type="non-terminal residue" evidence="9">
    <location>
        <position position="1"/>
    </location>
</feature>
<dbReference type="GO" id="GO:0005524">
    <property type="term" value="F:ATP binding"/>
    <property type="evidence" value="ECO:0007669"/>
    <property type="project" value="UniProtKB-UniRule"/>
</dbReference>
<dbReference type="AlphaFoldDB" id="A0A367J162"/>
<dbReference type="InterPro" id="IPR000719">
    <property type="entry name" value="Prot_kinase_dom"/>
</dbReference>
<proteinExistence type="inferred from homology"/>
<evidence type="ECO:0000259" key="8">
    <source>
        <dbReference type="PROSITE" id="PS50011"/>
    </source>
</evidence>
<evidence type="ECO:0000256" key="3">
    <source>
        <dbReference type="ARBA" id="ARBA00022679"/>
    </source>
</evidence>
<evidence type="ECO:0000256" key="4">
    <source>
        <dbReference type="ARBA" id="ARBA00022741"/>
    </source>
</evidence>
<comment type="similarity">
    <text evidence="1">Belongs to the protein kinase superfamily. CAMK Ser/Thr protein kinase family. NIM1 subfamily.</text>
</comment>
<dbReference type="OrthoDB" id="193931at2759"/>
<dbReference type="FunFam" id="1.10.510.10:FF:000571">
    <property type="entry name" value="Maternal embryonic leucine zipper kinase"/>
    <property type="match status" value="1"/>
</dbReference>
<evidence type="ECO:0000313" key="10">
    <source>
        <dbReference type="Proteomes" id="UP000253551"/>
    </source>
</evidence>
<feature type="binding site" evidence="7">
    <location>
        <position position="43"/>
    </location>
    <ligand>
        <name>ATP</name>
        <dbReference type="ChEBI" id="CHEBI:30616"/>
    </ligand>
</feature>
<dbReference type="SUPFAM" id="SSF56112">
    <property type="entry name" value="Protein kinase-like (PK-like)"/>
    <property type="match status" value="1"/>
</dbReference>
<dbReference type="InterPro" id="IPR011009">
    <property type="entry name" value="Kinase-like_dom_sf"/>
</dbReference>
<evidence type="ECO:0000256" key="7">
    <source>
        <dbReference type="PROSITE-ProRule" id="PRU10141"/>
    </source>
</evidence>
<keyword evidence="4 7" id="KW-0547">Nucleotide-binding</keyword>
<protein>
    <submittedName>
        <fullName evidence="9">ATP binding protein</fullName>
    </submittedName>
</protein>
<dbReference type="GO" id="GO:0005737">
    <property type="term" value="C:cytoplasm"/>
    <property type="evidence" value="ECO:0007669"/>
    <property type="project" value="TreeGrafter"/>
</dbReference>
<evidence type="ECO:0000256" key="2">
    <source>
        <dbReference type="ARBA" id="ARBA00022527"/>
    </source>
</evidence>
<dbReference type="STRING" id="4846.A0A367J162"/>
<evidence type="ECO:0000313" key="9">
    <source>
        <dbReference type="EMBL" id="RCH83683.1"/>
    </source>
</evidence>
<dbReference type="SMART" id="SM00220">
    <property type="entry name" value="S_TKc"/>
    <property type="match status" value="1"/>
</dbReference>
<keyword evidence="6 7" id="KW-0067">ATP-binding</keyword>
<sequence length="373" mass="43183">VKSRSKKSTFESKYIKMHSLGSGNFGKVYLVEERSTKDLYAAKIVDKKIFKAGDQKLHAEKEQKICETFAKGLSHKHIVSVHEVFTEQDLIYIIMDYVDGGELFHKIREKKKLSERQARIWFREMIEAVDYIHQNNIVHRDLKPENGNEFQVQICDFGFGNIIQQRQEILSTYCGSPFYAAPEMVTATPYEGPPADIWSCGVILYAMLTGYLPFQADQMPELFRKIKKGEYRPPSHVTDQAVDLMKRLLCVDARRRITAKECLSHPWMAEEEPRDEEPLFDSLTSSVYSGQRYVSDDSLSSAGLETKQHYYPNVTIEKKSFFKRLFKKKAQVAPSDNQNSDKKLLKQRVMGRFKSFFLKNSLQPKLLDTSNKM</sequence>
<evidence type="ECO:0000256" key="1">
    <source>
        <dbReference type="ARBA" id="ARBA00010791"/>
    </source>
</evidence>
<dbReference type="PANTHER" id="PTHR24346:SF82">
    <property type="entry name" value="KP78A-RELATED"/>
    <property type="match status" value="1"/>
</dbReference>
<keyword evidence="5" id="KW-0418">Kinase</keyword>
<keyword evidence="3" id="KW-0808">Transferase</keyword>
<name>A0A367J162_RHIST</name>